<dbReference type="EMBL" id="MK072339">
    <property type="protein sequence ID" value="AYV82117.1"/>
    <property type="molecule type" value="Genomic_DNA"/>
</dbReference>
<accession>A0A3G5A4H7</accession>
<proteinExistence type="predicted"/>
<protein>
    <submittedName>
        <fullName evidence="1">Uncharacterized protein</fullName>
    </submittedName>
</protein>
<name>A0A3G5A4H7_9VIRU</name>
<sequence length="223" mass="25862">MDSNKFRDNIIALLNKFGTKEGVANHMKNLPHNLILPTGTTTGENPIELLLDNFKFNLKCGSLDYCNFDNSYSWFPYIISYNWCRNVTMVMVNLVTKQLAYRKIIRETDYTPRDLSGVTIKENKYKDPFLLPTKDYAPMDGGDAMWEPMYDVNIEETDKELVVTLNENVYSYNKNTQWLSFNGISYEPDDDECKHHKYFVGHVIAAYGHNFLFPKIDSSDSDD</sequence>
<reference evidence="1" key="1">
    <citation type="submission" date="2018-10" db="EMBL/GenBank/DDBJ databases">
        <title>Hidden diversity of soil giant viruses.</title>
        <authorList>
            <person name="Schulz F."/>
            <person name="Alteio L."/>
            <person name="Goudeau D."/>
            <person name="Ryan E.M."/>
            <person name="Malmstrom R.R."/>
            <person name="Blanchard J."/>
            <person name="Woyke T."/>
        </authorList>
    </citation>
    <scope>NUCLEOTIDE SEQUENCE</scope>
    <source>
        <strain evidence="1">HOV1</strain>
    </source>
</reference>
<organism evidence="1">
    <name type="scientific">Homavirus sp</name>
    <dbReference type="NCBI Taxonomy" id="2487769"/>
    <lineage>
        <taxon>Viruses</taxon>
        <taxon>Varidnaviria</taxon>
        <taxon>Bamfordvirae</taxon>
        <taxon>Nucleocytoviricota</taxon>
        <taxon>Megaviricetes</taxon>
        <taxon>Imitervirales</taxon>
        <taxon>Mimiviridae</taxon>
        <taxon>Klosneuvirinae</taxon>
    </lineage>
</organism>
<gene>
    <name evidence="1" type="ORF">Homavirus8_10</name>
</gene>
<evidence type="ECO:0000313" key="1">
    <source>
        <dbReference type="EMBL" id="AYV82117.1"/>
    </source>
</evidence>